<keyword evidence="6" id="KW-0539">Nucleus</keyword>
<proteinExistence type="evidence at transcript level"/>
<sequence length="120" mass="14113">TVLAKTDCWDKGSGRGDLSSSRGELDKLQPTTQPRHKDAHQCRFCPYYSRNIYHFTRHERNHSEEMPFRCGICQEGFTQINKLVIHRRVHSGEEPYQCTRCGKRCAVIHAVRSRKNPQWR</sequence>
<accession>V5HNE0</accession>
<feature type="non-terminal residue" evidence="11">
    <location>
        <position position="1"/>
    </location>
</feature>
<evidence type="ECO:0000256" key="2">
    <source>
        <dbReference type="ARBA" id="ARBA00022723"/>
    </source>
</evidence>
<evidence type="ECO:0000256" key="4">
    <source>
        <dbReference type="ARBA" id="ARBA00022771"/>
    </source>
</evidence>
<reference evidence="11" key="1">
    <citation type="journal article" date="2015" name="Sci. Rep.">
        <title>Tissue- and time-dependent transcription in Ixodes ricinus salivary glands and midguts when blood feeding on the vertebrate host.</title>
        <authorList>
            <person name="Kotsyfakis M."/>
            <person name="Schwarz A."/>
            <person name="Erhart J."/>
            <person name="Ribeiro J.M."/>
        </authorList>
    </citation>
    <scope>NUCLEOTIDE SEQUENCE</scope>
    <source>
        <tissue evidence="11">Salivary gland and midgut</tissue>
    </source>
</reference>
<evidence type="ECO:0000256" key="8">
    <source>
        <dbReference type="PROSITE-ProRule" id="PRU00042"/>
    </source>
</evidence>
<feature type="non-terminal residue" evidence="11">
    <location>
        <position position="120"/>
    </location>
</feature>
<dbReference type="Gene3D" id="3.30.160.60">
    <property type="entry name" value="Classic Zinc Finger"/>
    <property type="match status" value="2"/>
</dbReference>
<organism evidence="11">
    <name type="scientific">Ixodes ricinus</name>
    <name type="common">Common tick</name>
    <name type="synonym">Acarus ricinus</name>
    <dbReference type="NCBI Taxonomy" id="34613"/>
    <lineage>
        <taxon>Eukaryota</taxon>
        <taxon>Metazoa</taxon>
        <taxon>Ecdysozoa</taxon>
        <taxon>Arthropoda</taxon>
        <taxon>Chelicerata</taxon>
        <taxon>Arachnida</taxon>
        <taxon>Acari</taxon>
        <taxon>Parasitiformes</taxon>
        <taxon>Ixodida</taxon>
        <taxon>Ixodoidea</taxon>
        <taxon>Ixodidae</taxon>
        <taxon>Ixodinae</taxon>
        <taxon>Ixodes</taxon>
    </lineage>
</organism>
<dbReference type="GO" id="GO:0005634">
    <property type="term" value="C:nucleus"/>
    <property type="evidence" value="ECO:0007669"/>
    <property type="project" value="UniProtKB-SubCell"/>
</dbReference>
<feature type="domain" description="C2H2-type" evidence="10">
    <location>
        <begin position="40"/>
        <end position="67"/>
    </location>
</feature>
<evidence type="ECO:0000256" key="7">
    <source>
        <dbReference type="ARBA" id="ARBA00037948"/>
    </source>
</evidence>
<keyword evidence="2" id="KW-0479">Metal-binding</keyword>
<dbReference type="InterPro" id="IPR036236">
    <property type="entry name" value="Znf_C2H2_sf"/>
</dbReference>
<keyword evidence="5" id="KW-0862">Zinc</keyword>
<dbReference type="SMART" id="SM00355">
    <property type="entry name" value="ZnF_C2H2"/>
    <property type="match status" value="2"/>
</dbReference>
<comment type="subcellular location">
    <subcellularLocation>
        <location evidence="1">Nucleus</location>
    </subcellularLocation>
</comment>
<dbReference type="InterPro" id="IPR013087">
    <property type="entry name" value="Znf_C2H2_type"/>
</dbReference>
<dbReference type="PROSITE" id="PS00028">
    <property type="entry name" value="ZINC_FINGER_C2H2_1"/>
    <property type="match status" value="1"/>
</dbReference>
<keyword evidence="3" id="KW-0677">Repeat</keyword>
<dbReference type="GO" id="GO:0000981">
    <property type="term" value="F:DNA-binding transcription factor activity, RNA polymerase II-specific"/>
    <property type="evidence" value="ECO:0007669"/>
    <property type="project" value="TreeGrafter"/>
</dbReference>
<dbReference type="PANTHER" id="PTHR24388">
    <property type="entry name" value="ZINC FINGER PROTEIN"/>
    <property type="match status" value="1"/>
</dbReference>
<dbReference type="EMBL" id="GANP01005079">
    <property type="protein sequence ID" value="JAB79389.1"/>
    <property type="molecule type" value="mRNA"/>
</dbReference>
<protein>
    <submittedName>
        <fullName evidence="11">Putative negative regulation of transcription</fullName>
    </submittedName>
</protein>
<dbReference type="PANTHER" id="PTHR24388:SF54">
    <property type="entry name" value="PROTEIN ESCARGOT"/>
    <property type="match status" value="1"/>
</dbReference>
<comment type="similarity">
    <text evidence="7">Belongs to the snail C2H2-type zinc-finger protein family.</text>
</comment>
<evidence type="ECO:0000256" key="1">
    <source>
        <dbReference type="ARBA" id="ARBA00004123"/>
    </source>
</evidence>
<dbReference type="FunFam" id="3.30.160.60:FF:002343">
    <property type="entry name" value="Zinc finger protein 33A"/>
    <property type="match status" value="1"/>
</dbReference>
<feature type="region of interest" description="Disordered" evidence="9">
    <location>
        <begin position="1"/>
        <end position="38"/>
    </location>
</feature>
<name>V5HNE0_IXORI</name>
<dbReference type="PROSITE" id="PS50157">
    <property type="entry name" value="ZINC_FINGER_C2H2_2"/>
    <property type="match status" value="2"/>
</dbReference>
<dbReference type="InterPro" id="IPR050527">
    <property type="entry name" value="Snail/Krueppel_Znf"/>
</dbReference>
<keyword evidence="4 8" id="KW-0863">Zinc-finger</keyword>
<dbReference type="SUPFAM" id="SSF57667">
    <property type="entry name" value="beta-beta-alpha zinc fingers"/>
    <property type="match status" value="1"/>
</dbReference>
<dbReference type="AlphaFoldDB" id="V5HNE0"/>
<dbReference type="Pfam" id="PF00096">
    <property type="entry name" value="zf-C2H2"/>
    <property type="match status" value="1"/>
</dbReference>
<evidence type="ECO:0000256" key="9">
    <source>
        <dbReference type="SAM" id="MobiDB-lite"/>
    </source>
</evidence>
<evidence type="ECO:0000256" key="6">
    <source>
        <dbReference type="ARBA" id="ARBA00023242"/>
    </source>
</evidence>
<evidence type="ECO:0000259" key="10">
    <source>
        <dbReference type="PROSITE" id="PS50157"/>
    </source>
</evidence>
<evidence type="ECO:0000256" key="5">
    <source>
        <dbReference type="ARBA" id="ARBA00022833"/>
    </source>
</evidence>
<evidence type="ECO:0000256" key="3">
    <source>
        <dbReference type="ARBA" id="ARBA00022737"/>
    </source>
</evidence>
<dbReference type="GO" id="GO:0000978">
    <property type="term" value="F:RNA polymerase II cis-regulatory region sequence-specific DNA binding"/>
    <property type="evidence" value="ECO:0007669"/>
    <property type="project" value="TreeGrafter"/>
</dbReference>
<dbReference type="GO" id="GO:0008270">
    <property type="term" value="F:zinc ion binding"/>
    <property type="evidence" value="ECO:0007669"/>
    <property type="project" value="UniProtKB-KW"/>
</dbReference>
<evidence type="ECO:0000313" key="11">
    <source>
        <dbReference type="EMBL" id="JAB79389.1"/>
    </source>
</evidence>
<feature type="domain" description="C2H2-type" evidence="10">
    <location>
        <begin position="68"/>
        <end position="95"/>
    </location>
</feature>